<dbReference type="InterPro" id="IPR008966">
    <property type="entry name" value="Adhesion_dom_sf"/>
</dbReference>
<gene>
    <name evidence="3" type="ORF">PW210_000449</name>
</gene>
<dbReference type="InterPro" id="IPR036937">
    <property type="entry name" value="Adhesion_dom_fimbrial_sf"/>
</dbReference>
<dbReference type="SUPFAM" id="SSF49401">
    <property type="entry name" value="Bacterial adhesins"/>
    <property type="match status" value="1"/>
</dbReference>
<keyword evidence="1" id="KW-0732">Signal</keyword>
<reference evidence="3" key="1">
    <citation type="submission" date="2023-06" db="EMBL/GenBank/DDBJ databases">
        <authorList>
            <consortium name="Clinical and Environmental Microbiology Branch: Whole genome sequencing antimicrobial resistance pathogens in the healthcare setting"/>
        </authorList>
    </citation>
    <scope>NUCLEOTIDE SEQUENCE</scope>
    <source>
        <strain evidence="3">Microbial</strain>
    </source>
</reference>
<proteinExistence type="predicted"/>
<dbReference type="Gene3D" id="2.60.40.1090">
    <property type="entry name" value="Fimbrial-type adhesion domain"/>
    <property type="match status" value="1"/>
</dbReference>
<feature type="chain" id="PRO_5042957320" evidence="1">
    <location>
        <begin position="24"/>
        <end position="186"/>
    </location>
</feature>
<dbReference type="InterPro" id="IPR050263">
    <property type="entry name" value="Bact_Fimbrial_Adh_Pro"/>
</dbReference>
<sequence length="186" mass="19696">MKFNKIALTVLLATSAISLNAMADNANTGVITFTGSVVNTPCNIAQSSLKQTVEFGQLSRKALESGKMVEADFDIEFTGCDFTNFGIDATSGKPVPVKSMELVFTGQNYADTANTLLATSAGNTNNLGILIDGFEFGKAKDVLPSITNLKGDNVLTFKALAKAVDASKDVSEGKFSAISNFRITYQ</sequence>
<dbReference type="GO" id="GO:0009289">
    <property type="term" value="C:pilus"/>
    <property type="evidence" value="ECO:0007669"/>
    <property type="project" value="InterPro"/>
</dbReference>
<name>A0AAN3YUM2_PROMI</name>
<dbReference type="AlphaFoldDB" id="A0AAN3YUM2"/>
<dbReference type="GeneID" id="6800843"/>
<protein>
    <submittedName>
        <fullName evidence="3">Type 1 fimbrial protein</fullName>
    </submittedName>
</protein>
<feature type="domain" description="Fimbrial-type adhesion" evidence="2">
    <location>
        <begin position="31"/>
        <end position="186"/>
    </location>
</feature>
<evidence type="ECO:0000313" key="3">
    <source>
        <dbReference type="EMBL" id="EKW9774695.1"/>
    </source>
</evidence>
<comment type="caution">
    <text evidence="3">The sequence shown here is derived from an EMBL/GenBank/DDBJ whole genome shotgun (WGS) entry which is preliminary data.</text>
</comment>
<evidence type="ECO:0000259" key="2">
    <source>
        <dbReference type="Pfam" id="PF00419"/>
    </source>
</evidence>
<feature type="signal peptide" evidence="1">
    <location>
        <begin position="1"/>
        <end position="23"/>
    </location>
</feature>
<evidence type="ECO:0000313" key="4">
    <source>
        <dbReference type="Proteomes" id="UP001171165"/>
    </source>
</evidence>
<dbReference type="RefSeq" id="WP_004247349.1">
    <property type="nucleotide sequence ID" value="NZ_BRSY01000023.1"/>
</dbReference>
<dbReference type="GO" id="GO:0043709">
    <property type="term" value="P:cell adhesion involved in single-species biofilm formation"/>
    <property type="evidence" value="ECO:0007669"/>
    <property type="project" value="TreeGrafter"/>
</dbReference>
<evidence type="ECO:0000256" key="1">
    <source>
        <dbReference type="SAM" id="SignalP"/>
    </source>
</evidence>
<dbReference type="Proteomes" id="UP001171165">
    <property type="component" value="Unassembled WGS sequence"/>
</dbReference>
<accession>A0AAN3YUM2</accession>
<dbReference type="PANTHER" id="PTHR33420:SF26">
    <property type="entry name" value="FIMBRIAL SUBUNIT"/>
    <property type="match status" value="1"/>
</dbReference>
<organism evidence="3 4">
    <name type="scientific">Proteus mirabilis</name>
    <dbReference type="NCBI Taxonomy" id="584"/>
    <lineage>
        <taxon>Bacteria</taxon>
        <taxon>Pseudomonadati</taxon>
        <taxon>Pseudomonadota</taxon>
        <taxon>Gammaproteobacteria</taxon>
        <taxon>Enterobacterales</taxon>
        <taxon>Morganellaceae</taxon>
        <taxon>Proteus</taxon>
    </lineage>
</organism>
<dbReference type="Pfam" id="PF00419">
    <property type="entry name" value="Fimbrial"/>
    <property type="match status" value="1"/>
</dbReference>
<dbReference type="EMBL" id="ABKSPD020000001">
    <property type="protein sequence ID" value="EKW9774695.1"/>
    <property type="molecule type" value="Genomic_DNA"/>
</dbReference>
<dbReference type="PANTHER" id="PTHR33420">
    <property type="entry name" value="FIMBRIAL SUBUNIT ELFA-RELATED"/>
    <property type="match status" value="1"/>
</dbReference>
<dbReference type="InterPro" id="IPR000259">
    <property type="entry name" value="Adhesion_dom_fimbrial"/>
</dbReference>